<dbReference type="SUPFAM" id="SSF46946">
    <property type="entry name" value="S13-like H2TH domain"/>
    <property type="match status" value="1"/>
</dbReference>
<dbReference type="EMBL" id="BJYY01000001">
    <property type="protein sequence ID" value="GEO32648.1"/>
    <property type="molecule type" value="Genomic_DNA"/>
</dbReference>
<dbReference type="PROSITE" id="PS51066">
    <property type="entry name" value="ZF_FPG_2"/>
    <property type="match status" value="1"/>
</dbReference>
<dbReference type="InterPro" id="IPR015886">
    <property type="entry name" value="H2TH_FPG"/>
</dbReference>
<dbReference type="InterPro" id="IPR010663">
    <property type="entry name" value="Znf_FPG/IleRS"/>
</dbReference>
<evidence type="ECO:0000256" key="5">
    <source>
        <dbReference type="ARBA" id="ARBA00022763"/>
    </source>
</evidence>
<keyword evidence="9" id="KW-0238">DNA-binding</keyword>
<evidence type="ECO:0000256" key="15">
    <source>
        <dbReference type="PROSITE-ProRule" id="PRU00391"/>
    </source>
</evidence>
<gene>
    <name evidence="17" type="ORF">CAE01nite_03730</name>
</gene>
<dbReference type="Pfam" id="PF01149">
    <property type="entry name" value="Fapy_DNA_glyco"/>
    <property type="match status" value="1"/>
</dbReference>
<dbReference type="SMART" id="SM01232">
    <property type="entry name" value="H2TH"/>
    <property type="match status" value="1"/>
</dbReference>
<keyword evidence="11" id="KW-0456">Lyase</keyword>
<keyword evidence="5" id="KW-0227">DNA damage</keyword>
<reference evidence="17 18" key="1">
    <citation type="submission" date="2019-07" db="EMBL/GenBank/DDBJ databases">
        <title>Whole genome shotgun sequence of Cellulomonas aerilata NBRC 106308.</title>
        <authorList>
            <person name="Hosoyama A."/>
            <person name="Uohara A."/>
            <person name="Ohji S."/>
            <person name="Ichikawa N."/>
        </authorList>
    </citation>
    <scope>NUCLEOTIDE SEQUENCE [LARGE SCALE GENOMIC DNA]</scope>
    <source>
        <strain evidence="17 18">NBRC 106308</strain>
    </source>
</reference>
<keyword evidence="7" id="KW-0378">Hydrolase</keyword>
<evidence type="ECO:0000256" key="13">
    <source>
        <dbReference type="ARBA" id="ARBA00023295"/>
    </source>
</evidence>
<dbReference type="Gene3D" id="3.20.190.10">
    <property type="entry name" value="MutM-like, N-terminal"/>
    <property type="match status" value="1"/>
</dbReference>
<sequence>MPEGHTVHRIALQFRADFVGERVAVSSPQGRFAAGAALLDGAVMTQARAVGKQLFLGFDRDRWLRVHLGLYGAWDFHGRISPIAGGDEARGSLGAPRVARTLRMGEGERPVDPADADADADFPPAPVGQVRVRLLTEKSAADLRGPTACEVLGEAEVASAIARLGPDPVHDPGPVAEDEFVRRLTGRAVPVGQLLMDQAVVAGIGNVYRAEMLFRARIEPHTSGRRIPAEVARELWRDWVGLLADGIRTGAMVTRGDDTAEGRALALADVGERHWVYKRTGEPCRVCGTAIAVETMATRNLYWCPTCQAGP</sequence>
<evidence type="ECO:0000256" key="12">
    <source>
        <dbReference type="ARBA" id="ARBA00023268"/>
    </source>
</evidence>
<comment type="catalytic activity">
    <reaction evidence="14">
        <text>2'-deoxyribonucleotide-(2'-deoxyribose 5'-phosphate)-2'-deoxyribonucleotide-DNA = a 3'-end 2'-deoxyribonucleotide-(2,3-dehydro-2,3-deoxyribose 5'-phosphate)-DNA + a 5'-end 5'-phospho-2'-deoxyribonucleoside-DNA + H(+)</text>
        <dbReference type="Rhea" id="RHEA:66592"/>
        <dbReference type="Rhea" id="RHEA-COMP:13180"/>
        <dbReference type="Rhea" id="RHEA-COMP:16897"/>
        <dbReference type="Rhea" id="RHEA-COMP:17067"/>
        <dbReference type="ChEBI" id="CHEBI:15378"/>
        <dbReference type="ChEBI" id="CHEBI:136412"/>
        <dbReference type="ChEBI" id="CHEBI:157695"/>
        <dbReference type="ChEBI" id="CHEBI:167181"/>
        <dbReference type="EC" id="4.2.99.18"/>
    </reaction>
</comment>
<keyword evidence="12" id="KW-0511">Multifunctional enzyme</keyword>
<dbReference type="Pfam" id="PF06827">
    <property type="entry name" value="zf-FPG_IleRS"/>
    <property type="match status" value="1"/>
</dbReference>
<dbReference type="SUPFAM" id="SSF81624">
    <property type="entry name" value="N-terminal domain of MutM-like DNA repair proteins"/>
    <property type="match status" value="1"/>
</dbReference>
<keyword evidence="18" id="KW-1185">Reference proteome</keyword>
<dbReference type="GO" id="GO:0003684">
    <property type="term" value="F:damaged DNA binding"/>
    <property type="evidence" value="ECO:0007669"/>
    <property type="project" value="InterPro"/>
</dbReference>
<dbReference type="OrthoDB" id="9800855at2"/>
<keyword evidence="13" id="KW-0326">Glycosidase</keyword>
<dbReference type="GO" id="GO:0008270">
    <property type="term" value="F:zinc ion binding"/>
    <property type="evidence" value="ECO:0007669"/>
    <property type="project" value="UniProtKB-KW"/>
</dbReference>
<evidence type="ECO:0000256" key="14">
    <source>
        <dbReference type="ARBA" id="ARBA00044632"/>
    </source>
</evidence>
<dbReference type="Proteomes" id="UP000321181">
    <property type="component" value="Unassembled WGS sequence"/>
</dbReference>
<dbReference type="SUPFAM" id="SSF57716">
    <property type="entry name" value="Glucocorticoid receptor-like (DNA-binding domain)"/>
    <property type="match status" value="1"/>
</dbReference>
<evidence type="ECO:0000256" key="4">
    <source>
        <dbReference type="ARBA" id="ARBA00022723"/>
    </source>
</evidence>
<dbReference type="CDD" id="cd08970">
    <property type="entry name" value="AcNei1_N"/>
    <property type="match status" value="1"/>
</dbReference>
<keyword evidence="10" id="KW-0234">DNA repair</keyword>
<evidence type="ECO:0000256" key="1">
    <source>
        <dbReference type="ARBA" id="ARBA00001947"/>
    </source>
</evidence>
<dbReference type="GO" id="GO:0000703">
    <property type="term" value="F:oxidized pyrimidine nucleobase lesion DNA N-glycosylase activity"/>
    <property type="evidence" value="ECO:0007669"/>
    <property type="project" value="TreeGrafter"/>
</dbReference>
<dbReference type="InterPro" id="IPR012319">
    <property type="entry name" value="FPG_cat"/>
</dbReference>
<protein>
    <recommendedName>
        <fullName evidence="3">DNA-(apurinic or apyrimidinic site) lyase</fullName>
        <ecNumber evidence="3">4.2.99.18</ecNumber>
    </recommendedName>
</protein>
<evidence type="ECO:0000313" key="17">
    <source>
        <dbReference type="EMBL" id="GEO32648.1"/>
    </source>
</evidence>
<comment type="similarity">
    <text evidence="2">Belongs to the FPG family.</text>
</comment>
<dbReference type="Gene3D" id="1.10.8.50">
    <property type="match status" value="1"/>
</dbReference>
<accession>A0A512D833</accession>
<evidence type="ECO:0000256" key="2">
    <source>
        <dbReference type="ARBA" id="ARBA00009409"/>
    </source>
</evidence>
<dbReference type="InterPro" id="IPR035937">
    <property type="entry name" value="FPG_N"/>
</dbReference>
<proteinExistence type="inferred from homology"/>
<dbReference type="InterPro" id="IPR015887">
    <property type="entry name" value="DNA_glyclase_Znf_dom_DNA_BS"/>
</dbReference>
<evidence type="ECO:0000256" key="3">
    <source>
        <dbReference type="ARBA" id="ARBA00012720"/>
    </source>
</evidence>
<dbReference type="SMART" id="SM00898">
    <property type="entry name" value="Fapy_DNA_glyco"/>
    <property type="match status" value="1"/>
</dbReference>
<comment type="caution">
    <text evidence="17">The sequence shown here is derived from an EMBL/GenBank/DDBJ whole genome shotgun (WGS) entry which is preliminary data.</text>
</comment>
<evidence type="ECO:0000256" key="10">
    <source>
        <dbReference type="ARBA" id="ARBA00023204"/>
    </source>
</evidence>
<dbReference type="AlphaFoldDB" id="A0A512D833"/>
<dbReference type="PANTHER" id="PTHR42697">
    <property type="entry name" value="ENDONUCLEASE 8"/>
    <property type="match status" value="1"/>
</dbReference>
<name>A0A512D833_9CELL</name>
<organism evidence="17 18">
    <name type="scientific">Cellulomonas aerilata</name>
    <dbReference type="NCBI Taxonomy" id="515326"/>
    <lineage>
        <taxon>Bacteria</taxon>
        <taxon>Bacillati</taxon>
        <taxon>Actinomycetota</taxon>
        <taxon>Actinomycetes</taxon>
        <taxon>Micrococcales</taxon>
        <taxon>Cellulomonadaceae</taxon>
        <taxon>Cellulomonas</taxon>
    </lineage>
</organism>
<dbReference type="GO" id="GO:0006284">
    <property type="term" value="P:base-excision repair"/>
    <property type="evidence" value="ECO:0007669"/>
    <property type="project" value="InterPro"/>
</dbReference>
<evidence type="ECO:0000256" key="11">
    <source>
        <dbReference type="ARBA" id="ARBA00023239"/>
    </source>
</evidence>
<keyword evidence="4" id="KW-0479">Metal-binding</keyword>
<dbReference type="PROSITE" id="PS01242">
    <property type="entry name" value="ZF_FPG_1"/>
    <property type="match status" value="1"/>
</dbReference>
<evidence type="ECO:0000256" key="7">
    <source>
        <dbReference type="ARBA" id="ARBA00022801"/>
    </source>
</evidence>
<dbReference type="EC" id="4.2.99.18" evidence="3"/>
<dbReference type="InterPro" id="IPR000214">
    <property type="entry name" value="Znf_DNA_glyclase/AP_lyase"/>
</dbReference>
<keyword evidence="6 15" id="KW-0863">Zinc-finger</keyword>
<evidence type="ECO:0000313" key="18">
    <source>
        <dbReference type="Proteomes" id="UP000321181"/>
    </source>
</evidence>
<dbReference type="PANTHER" id="PTHR42697:SF3">
    <property type="entry name" value="ENDONUCLEASE 8 1"/>
    <property type="match status" value="1"/>
</dbReference>
<feature type="domain" description="FPG-type" evidence="16">
    <location>
        <begin position="275"/>
        <end position="309"/>
    </location>
</feature>
<dbReference type="InterPro" id="IPR010979">
    <property type="entry name" value="Ribosomal_uS13-like_H2TH"/>
</dbReference>
<evidence type="ECO:0000259" key="16">
    <source>
        <dbReference type="PROSITE" id="PS51066"/>
    </source>
</evidence>
<evidence type="ECO:0000256" key="9">
    <source>
        <dbReference type="ARBA" id="ARBA00023125"/>
    </source>
</evidence>
<keyword evidence="8" id="KW-0862">Zinc</keyword>
<dbReference type="GO" id="GO:0140078">
    <property type="term" value="F:class I DNA-(apurinic or apyrimidinic site) endonuclease activity"/>
    <property type="evidence" value="ECO:0007669"/>
    <property type="project" value="UniProtKB-EC"/>
</dbReference>
<evidence type="ECO:0000256" key="6">
    <source>
        <dbReference type="ARBA" id="ARBA00022771"/>
    </source>
</evidence>
<dbReference type="Pfam" id="PF06831">
    <property type="entry name" value="H2TH"/>
    <property type="match status" value="1"/>
</dbReference>
<dbReference type="RefSeq" id="WP_146899059.1">
    <property type="nucleotide sequence ID" value="NZ_BAAARM010000001.1"/>
</dbReference>
<evidence type="ECO:0000256" key="8">
    <source>
        <dbReference type="ARBA" id="ARBA00022833"/>
    </source>
</evidence>
<comment type="cofactor">
    <cofactor evidence="1">
        <name>Zn(2+)</name>
        <dbReference type="ChEBI" id="CHEBI:29105"/>
    </cofactor>
</comment>